<feature type="compositionally biased region" description="Basic and acidic residues" evidence="2">
    <location>
        <begin position="662"/>
        <end position="672"/>
    </location>
</feature>
<organism evidence="4 5">
    <name type="scientific">Marmota monax</name>
    <name type="common">Woodchuck</name>
    <dbReference type="NCBI Taxonomy" id="9995"/>
    <lineage>
        <taxon>Eukaryota</taxon>
        <taxon>Metazoa</taxon>
        <taxon>Chordata</taxon>
        <taxon>Craniata</taxon>
        <taxon>Vertebrata</taxon>
        <taxon>Euteleostomi</taxon>
        <taxon>Mammalia</taxon>
        <taxon>Eutheria</taxon>
        <taxon>Euarchontoglires</taxon>
        <taxon>Glires</taxon>
        <taxon>Rodentia</taxon>
        <taxon>Sciuromorpha</taxon>
        <taxon>Sciuridae</taxon>
        <taxon>Xerinae</taxon>
        <taxon>Marmotini</taxon>
        <taxon>Marmota</taxon>
    </lineage>
</organism>
<feature type="compositionally biased region" description="Low complexity" evidence="2">
    <location>
        <begin position="464"/>
        <end position="480"/>
    </location>
</feature>
<dbReference type="EMBL" id="CABDUW010000198">
    <property type="protein sequence ID" value="VTJ62386.1"/>
    <property type="molecule type" value="Genomic_DNA"/>
</dbReference>
<keyword evidence="5" id="KW-1185">Reference proteome</keyword>
<evidence type="ECO:0000259" key="3">
    <source>
        <dbReference type="PROSITE" id="PS51444"/>
    </source>
</evidence>
<dbReference type="Proteomes" id="UP000335636">
    <property type="component" value="Unassembled WGS sequence"/>
</dbReference>
<dbReference type="SUPFAM" id="SSF101447">
    <property type="entry name" value="Formin homology 2 domain (FH2 domain)"/>
    <property type="match status" value="1"/>
</dbReference>
<dbReference type="Gene3D" id="1.20.58.2220">
    <property type="entry name" value="Formin, FH2 domain"/>
    <property type="match status" value="1"/>
</dbReference>
<feature type="coiled-coil region" evidence="1">
    <location>
        <begin position="119"/>
        <end position="146"/>
    </location>
</feature>
<feature type="region of interest" description="Disordered" evidence="2">
    <location>
        <begin position="362"/>
        <end position="797"/>
    </location>
</feature>
<dbReference type="InterPro" id="IPR015425">
    <property type="entry name" value="FH2_Formin"/>
</dbReference>
<feature type="compositionally biased region" description="Polar residues" evidence="2">
    <location>
        <begin position="591"/>
        <end position="613"/>
    </location>
</feature>
<dbReference type="Pfam" id="PF02181">
    <property type="entry name" value="FH2"/>
    <property type="match status" value="1"/>
</dbReference>
<evidence type="ECO:0000256" key="2">
    <source>
        <dbReference type="SAM" id="MobiDB-lite"/>
    </source>
</evidence>
<keyword evidence="1" id="KW-0175">Coiled coil</keyword>
<gene>
    <name evidence="4" type="ORF">MONAX_5E000322</name>
</gene>
<dbReference type="PANTHER" id="PTHR45691">
    <property type="entry name" value="PROTEIN DIAPHANOUS"/>
    <property type="match status" value="1"/>
</dbReference>
<feature type="compositionally biased region" description="Low complexity" evidence="2">
    <location>
        <begin position="408"/>
        <end position="418"/>
    </location>
</feature>
<feature type="compositionally biased region" description="Basic and acidic residues" evidence="2">
    <location>
        <begin position="765"/>
        <end position="784"/>
    </location>
</feature>
<dbReference type="GO" id="GO:0005884">
    <property type="term" value="C:actin filament"/>
    <property type="evidence" value="ECO:0007669"/>
    <property type="project" value="TreeGrafter"/>
</dbReference>
<evidence type="ECO:0000313" key="4">
    <source>
        <dbReference type="EMBL" id="VTJ62386.1"/>
    </source>
</evidence>
<accession>A0A5E4B008</accession>
<feature type="compositionally biased region" description="Pro residues" evidence="2">
    <location>
        <begin position="673"/>
        <end position="687"/>
    </location>
</feature>
<protein>
    <recommendedName>
        <fullName evidence="3">FH2 domain-containing protein</fullName>
    </recommendedName>
</protein>
<dbReference type="AlphaFoldDB" id="A0A5E4B008"/>
<name>A0A5E4B008_MARMO</name>
<feature type="compositionally biased region" description="Basic and acidic residues" evidence="2">
    <location>
        <begin position="500"/>
        <end position="519"/>
    </location>
</feature>
<reference evidence="4" key="1">
    <citation type="submission" date="2019-04" db="EMBL/GenBank/DDBJ databases">
        <authorList>
            <person name="Alioto T."/>
            <person name="Alioto T."/>
        </authorList>
    </citation>
    <scope>NUCLEOTIDE SEQUENCE [LARGE SCALE GENOMIC DNA]</scope>
</reference>
<dbReference type="GO" id="GO:0030041">
    <property type="term" value="P:actin filament polymerization"/>
    <property type="evidence" value="ECO:0007669"/>
    <property type="project" value="TreeGrafter"/>
</dbReference>
<feature type="compositionally biased region" description="Polar residues" evidence="2">
    <location>
        <begin position="373"/>
        <end position="382"/>
    </location>
</feature>
<dbReference type="InterPro" id="IPR042201">
    <property type="entry name" value="FH2_Formin_sf"/>
</dbReference>
<feature type="compositionally biased region" description="Polar residues" evidence="2">
    <location>
        <begin position="690"/>
        <end position="700"/>
    </location>
</feature>
<dbReference type="InterPro" id="IPR051412">
    <property type="entry name" value="Formin_Homology_Diaphanous_sf"/>
</dbReference>
<dbReference type="PROSITE" id="PS51444">
    <property type="entry name" value="FH2"/>
    <property type="match status" value="1"/>
</dbReference>
<comment type="caution">
    <text evidence="4">The sequence shown here is derived from an EMBL/GenBank/DDBJ whole genome shotgun (WGS) entry which is preliminary data.</text>
</comment>
<feature type="compositionally biased region" description="Low complexity" evidence="2">
    <location>
        <begin position="735"/>
        <end position="747"/>
    </location>
</feature>
<feature type="region of interest" description="Disordered" evidence="2">
    <location>
        <begin position="176"/>
        <end position="322"/>
    </location>
</feature>
<proteinExistence type="predicted"/>
<evidence type="ECO:0000256" key="1">
    <source>
        <dbReference type="SAM" id="Coils"/>
    </source>
</evidence>
<feature type="domain" description="FH2" evidence="3">
    <location>
        <begin position="1"/>
        <end position="144"/>
    </location>
</feature>
<feature type="compositionally biased region" description="Low complexity" evidence="2">
    <location>
        <begin position="531"/>
        <end position="548"/>
    </location>
</feature>
<dbReference type="PANTHER" id="PTHR45691:SF1">
    <property type="entry name" value="FH2 DOMAIN-CONTAINING PROTEIN 1-RELATED"/>
    <property type="match status" value="1"/>
</dbReference>
<evidence type="ECO:0000313" key="5">
    <source>
        <dbReference type="Proteomes" id="UP000335636"/>
    </source>
</evidence>
<sequence>MAGCGSCLMFPRDPGLPRARCPLSPLFFRLSLDNTEAELHSLFVRTRSLKENIQRDGELRQQMEDFLQFALEKLTQLEHWKQELQGEAHTLIDFFCEDKETMKLDECFQIFRDFCTRFNKAVKDNQDREVQELRQLQRLKEQEQKRRSWASGELGFARSSSENDVELLTKKGAEDLSPFLHPRPISPSYRPPNTRRSRLSLGTSADRELLTFLESGTDSPEALNKFNSLPRRSPRQARPLAAWMEPGEPRDGGPSGAQEPQAPEGQEKATELPSAWQSQPAAPQPEEPASALPRAPRAGAGLLRKRNSEPLGLGPAWAPPLSPLALGIKEHELVTGLAQFSLQGPKVLEETSPLTLSDFSPVELASLGDGNPPSLSAGSDSLTPVGRGPQEGPSPAPEDYRAAPEEPSGAAVASVGSSDPESKDPGPPLCVSDTTDCSLTLDCSEGADSRHGQGEPEEEREGDGSVSSGVGDMGGSQVSSNPASSTPGEAPSPISLKSEPGSKGDLPRDRPSKGKDATGPKRNSLKEASLGAAKPGAARRSPGAAPKPVRTLTASESESMRKVVPISRASRAPGGWKRPELPSRGSPRDAPSSTDTLSRRSSVKGTSETSPRRASTGAGATVAEEQRLSRGSSTRLGKEPPLQHRGSLKKPSAKPLRNIPRQKPEGPEEEPKAPPAPSVPRVPPPVPSFARNTVASSSRCQRTDPPAGAKGPGITRTVSQRQLRVKGSPEDAASKDSSSLRRASSARVPKRGPESAEGPAADAEAPLKGRGLGERASLRLKDSGRTTLGRVLNPLHK</sequence>